<name>A0AAD5BBQ0_9ASCO</name>
<evidence type="ECO:0000256" key="1">
    <source>
        <dbReference type="SAM" id="MobiDB-lite"/>
    </source>
</evidence>
<dbReference type="Proteomes" id="UP001204833">
    <property type="component" value="Unassembled WGS sequence"/>
</dbReference>
<proteinExistence type="predicted"/>
<keyword evidence="3" id="KW-1185">Reference proteome</keyword>
<feature type="region of interest" description="Disordered" evidence="1">
    <location>
        <begin position="146"/>
        <end position="223"/>
    </location>
</feature>
<feature type="compositionally biased region" description="Acidic residues" evidence="1">
    <location>
        <begin position="163"/>
        <end position="194"/>
    </location>
</feature>
<dbReference type="RefSeq" id="XP_051607343.1">
    <property type="nucleotide sequence ID" value="XM_051753668.1"/>
</dbReference>
<feature type="compositionally biased region" description="Polar residues" evidence="1">
    <location>
        <begin position="153"/>
        <end position="162"/>
    </location>
</feature>
<evidence type="ECO:0000313" key="2">
    <source>
        <dbReference type="EMBL" id="KAI5952138.1"/>
    </source>
</evidence>
<accession>A0AAD5BBQ0</accession>
<dbReference type="EMBL" id="JAIHNG010000150">
    <property type="protein sequence ID" value="KAI5952138.1"/>
    <property type="molecule type" value="Genomic_DNA"/>
</dbReference>
<feature type="compositionally biased region" description="Basic and acidic residues" evidence="1">
    <location>
        <begin position="213"/>
        <end position="223"/>
    </location>
</feature>
<sequence>MTLSVTLPKQEPTKRAQGTQRVSLEFINDEVSTNAISNTDLESLKENLAVPSFSYNGQDYILVKQLAMLWNYLSSYHLVLALSKHGIKKEDILQTSSEMNDDLFASGAITNNDKSTKLFYVSLPLIYCKISNKNVFYNNYDVEDGLEKGIQQPPKSSSNLSVTEEEKEDEPLIDDEEEDEVDDIEQGGDLEEESKETTFSKQAKRHHFHKRTHDAETPGDDKVTVSQVFPQYGVVESTTQLNHTSFGTLNSSTKLNFYKTLSTPGLRFLPNTKLNFNERELLLGSNNFSDIEIEEGSESIKKQGFRKPLGRSRKNNIHIDPNTLDLSESVAPGQGYIPEFSVSHLCKVPNYYITSNQQAPSQSFNTKKLNTTSNSSFLFNDGIKMSKNIQQLVFNNETDNYHHSKYFYTKGYRGPGSGNYKDGALMKKISKIPMTNDRTRVHKTKLSNREKHNKSLKGLVHEKFNRKSVESLLAEQRKYTEDYLNLEMLHNSVQFNFLLNSYREISEDTWNSYFKFKLLDFEQFRALQSEKDELKERERFLQEHKKWVEDDKLREERLRMIFSDEHTAMEKLKLEFVELRKQLEEKKRRWELEASFGNSIDAGDEEGNFAEKLEELESDFRSRQLELSREYELKKKQFLTPLKPPQPIETPQVDIVSKFVSPASHPEILRQLPMELRDAADLNKDEIPSIKNPIKYVATFPSSANEEYLTRVEVVKLPNANSIGWDNLKKYKDN</sequence>
<organism evidence="2 3">
    <name type="scientific">Candida theae</name>
    <dbReference type="NCBI Taxonomy" id="1198502"/>
    <lineage>
        <taxon>Eukaryota</taxon>
        <taxon>Fungi</taxon>
        <taxon>Dikarya</taxon>
        <taxon>Ascomycota</taxon>
        <taxon>Saccharomycotina</taxon>
        <taxon>Pichiomycetes</taxon>
        <taxon>Debaryomycetaceae</taxon>
        <taxon>Candida/Lodderomyces clade</taxon>
        <taxon>Candida</taxon>
    </lineage>
</organism>
<evidence type="ECO:0000313" key="3">
    <source>
        <dbReference type="Proteomes" id="UP001204833"/>
    </source>
</evidence>
<dbReference type="GeneID" id="76152230"/>
<feature type="compositionally biased region" description="Basic residues" evidence="1">
    <location>
        <begin position="202"/>
        <end position="212"/>
    </location>
</feature>
<protein>
    <submittedName>
        <fullName evidence="2">Uncharacterized protein</fullName>
    </submittedName>
</protein>
<gene>
    <name evidence="2" type="ORF">KGF57_004186</name>
</gene>
<reference evidence="2 3" key="1">
    <citation type="journal article" date="2022" name="DNA Res.">
        <title>Genome analysis of five recently described species of the CUG-Ser clade uncovers Candida theae as a new hybrid lineage with pathogenic potential in the Candida parapsilosis species complex.</title>
        <authorList>
            <person name="Mixao V."/>
            <person name="Del Olmo V."/>
            <person name="Hegedusova E."/>
            <person name="Saus E."/>
            <person name="Pryszcz L."/>
            <person name="Cillingova A."/>
            <person name="Nosek J."/>
            <person name="Gabaldon T."/>
        </authorList>
    </citation>
    <scope>NUCLEOTIDE SEQUENCE [LARGE SCALE GENOMIC DNA]</scope>
    <source>
        <strain evidence="2 3">CBS 12239</strain>
    </source>
</reference>
<comment type="caution">
    <text evidence="2">The sequence shown here is derived from an EMBL/GenBank/DDBJ whole genome shotgun (WGS) entry which is preliminary data.</text>
</comment>
<dbReference type="AlphaFoldDB" id="A0AAD5BBQ0"/>